<proteinExistence type="predicted"/>
<reference evidence="1" key="1">
    <citation type="submission" date="2023-04" db="EMBL/GenBank/DDBJ databases">
        <title>Draft Genome sequencing of Naganishia species isolated from polar environments using Oxford Nanopore Technology.</title>
        <authorList>
            <person name="Leo P."/>
            <person name="Venkateswaran K."/>
        </authorList>
    </citation>
    <scope>NUCLEOTIDE SEQUENCE</scope>
    <source>
        <strain evidence="1">MNA-CCFEE 5261</strain>
    </source>
</reference>
<dbReference type="EMBL" id="JASBWR010000001">
    <property type="protein sequence ID" value="KAJ9113835.1"/>
    <property type="molecule type" value="Genomic_DNA"/>
</dbReference>
<evidence type="ECO:0000313" key="2">
    <source>
        <dbReference type="Proteomes" id="UP001241377"/>
    </source>
</evidence>
<gene>
    <name evidence="1" type="ORF">QFC19_000028</name>
</gene>
<accession>A0ACC2WRQ3</accession>
<protein>
    <submittedName>
        <fullName evidence="1">Uncharacterized protein</fullName>
    </submittedName>
</protein>
<dbReference type="Proteomes" id="UP001241377">
    <property type="component" value="Unassembled WGS sequence"/>
</dbReference>
<name>A0ACC2WRQ3_9TREE</name>
<organism evidence="1 2">
    <name type="scientific">Naganishia cerealis</name>
    <dbReference type="NCBI Taxonomy" id="610337"/>
    <lineage>
        <taxon>Eukaryota</taxon>
        <taxon>Fungi</taxon>
        <taxon>Dikarya</taxon>
        <taxon>Basidiomycota</taxon>
        <taxon>Agaricomycotina</taxon>
        <taxon>Tremellomycetes</taxon>
        <taxon>Filobasidiales</taxon>
        <taxon>Filobasidiaceae</taxon>
        <taxon>Naganishia</taxon>
    </lineage>
</organism>
<sequence>MHSFGPLGKITIGNVLKGMLRGPRFARLTTPEAIGPLLPEEYIEHVLVIEVALLFIAQDMQQEKEDGETFSPEEKRARALQILKESREYGRQRFGIGSEYIAEEDWGNGATQMVIADVRGLNRDSEDEDENDDDQTTSSDQETETEQQQELQPQPHCGRMNEMDDGSDSGNRATRSSPHRIDDDDDDDDDEIRQALVTPEVLPIDLSPVRSFGARNSHSPIPAADDVDHARTLGSSPPLSNAPRRLDDPISLTHLSDDEFDNPAVTLDNQEVIDAANVVEETFFQNEMRKNASNSATTTPQAARKRPAPKFAEVVDVTSPPARSGAFNHNSRGSRVTRDTGASLVGPRKRNHLNLNQGAVVLDLDGVDPLDNNIGREHQSLASRTQIRPHSAGGRAQSGARSSAGTGLPRSGGSGFSNRPNSGGYQAPNGSPYSYTQGRQGGRQIGLSRIVGSSAASSNGQQGSRRAPHSAGPSGAFGPDRDRAGGARRGGSAVGTTLFHNKTRIQALQNARLDQAMWEKKSGGG</sequence>
<comment type="caution">
    <text evidence="1">The sequence shown here is derived from an EMBL/GenBank/DDBJ whole genome shotgun (WGS) entry which is preliminary data.</text>
</comment>
<keyword evidence="2" id="KW-1185">Reference proteome</keyword>
<evidence type="ECO:0000313" key="1">
    <source>
        <dbReference type="EMBL" id="KAJ9113835.1"/>
    </source>
</evidence>